<feature type="domain" description="ABC transporter substrate-binding protein PnrA-like" evidence="4">
    <location>
        <begin position="57"/>
        <end position="321"/>
    </location>
</feature>
<evidence type="ECO:0000256" key="2">
    <source>
        <dbReference type="SAM" id="MobiDB-lite"/>
    </source>
</evidence>
<organism evidence="5 6">
    <name type="scientific">Acidovorax soli</name>
    <dbReference type="NCBI Taxonomy" id="592050"/>
    <lineage>
        <taxon>Bacteria</taxon>
        <taxon>Pseudomonadati</taxon>
        <taxon>Pseudomonadota</taxon>
        <taxon>Betaproteobacteria</taxon>
        <taxon>Burkholderiales</taxon>
        <taxon>Comamonadaceae</taxon>
        <taxon>Acidovorax</taxon>
    </lineage>
</organism>
<dbReference type="PANTHER" id="PTHR43208:SF1">
    <property type="entry name" value="ABC TRANSPORTER SUBSTRATE-BINDING PROTEIN"/>
    <property type="match status" value="1"/>
</dbReference>
<dbReference type="InterPro" id="IPR052910">
    <property type="entry name" value="ABC-Purine-Binding"/>
</dbReference>
<dbReference type="Proteomes" id="UP000575083">
    <property type="component" value="Unassembled WGS sequence"/>
</dbReference>
<accession>A0A7X0PD54</accession>
<protein>
    <submittedName>
        <fullName evidence="5">Simple sugar transport system substrate-binding protein</fullName>
    </submittedName>
</protein>
<proteinExistence type="predicted"/>
<dbReference type="Gene3D" id="3.40.50.2300">
    <property type="match status" value="2"/>
</dbReference>
<reference evidence="5 6" key="1">
    <citation type="submission" date="2020-08" db="EMBL/GenBank/DDBJ databases">
        <title>Functional genomics of gut bacteria from endangered species of beetles.</title>
        <authorList>
            <person name="Carlos-Shanley C."/>
        </authorList>
    </citation>
    <scope>NUCLEOTIDE SEQUENCE [LARGE SCALE GENOMIC DNA]</scope>
    <source>
        <strain evidence="5 6">S00198</strain>
    </source>
</reference>
<dbReference type="InterPro" id="IPR003760">
    <property type="entry name" value="PnrA-like"/>
</dbReference>
<dbReference type="AlphaFoldDB" id="A0A7X0PD54"/>
<evidence type="ECO:0000313" key="5">
    <source>
        <dbReference type="EMBL" id="MBB6559429.1"/>
    </source>
</evidence>
<dbReference type="GO" id="GO:0005886">
    <property type="term" value="C:plasma membrane"/>
    <property type="evidence" value="ECO:0007669"/>
    <property type="project" value="InterPro"/>
</dbReference>
<feature type="compositionally biased region" description="Pro residues" evidence="2">
    <location>
        <begin position="33"/>
        <end position="43"/>
    </location>
</feature>
<feature type="signal peptide" evidence="3">
    <location>
        <begin position="1"/>
        <end position="24"/>
    </location>
</feature>
<evidence type="ECO:0000259" key="4">
    <source>
        <dbReference type="Pfam" id="PF02608"/>
    </source>
</evidence>
<evidence type="ECO:0000256" key="1">
    <source>
        <dbReference type="ARBA" id="ARBA00022729"/>
    </source>
</evidence>
<dbReference type="RefSeq" id="WP_184856839.1">
    <property type="nucleotide sequence ID" value="NZ_JACHLK010000003.1"/>
</dbReference>
<keyword evidence="1 3" id="KW-0732">Signal</keyword>
<dbReference type="PROSITE" id="PS51318">
    <property type="entry name" value="TAT"/>
    <property type="match status" value="1"/>
</dbReference>
<keyword evidence="5" id="KW-0762">Sugar transport</keyword>
<comment type="caution">
    <text evidence="5">The sequence shown here is derived from an EMBL/GenBank/DDBJ whole genome shotgun (WGS) entry which is preliminary data.</text>
</comment>
<keyword evidence="6" id="KW-1185">Reference proteome</keyword>
<dbReference type="Pfam" id="PF02608">
    <property type="entry name" value="Bmp"/>
    <property type="match status" value="1"/>
</dbReference>
<dbReference type="PANTHER" id="PTHR43208">
    <property type="entry name" value="ABC TRANSPORTER SUBSTRATE-BINDING PROTEIN"/>
    <property type="match status" value="1"/>
</dbReference>
<evidence type="ECO:0000313" key="6">
    <source>
        <dbReference type="Proteomes" id="UP000575083"/>
    </source>
</evidence>
<dbReference type="InterPro" id="IPR006311">
    <property type="entry name" value="TAT_signal"/>
</dbReference>
<feature type="chain" id="PRO_5030714494" evidence="3">
    <location>
        <begin position="25"/>
        <end position="390"/>
    </location>
</feature>
<feature type="region of interest" description="Disordered" evidence="2">
    <location>
        <begin position="29"/>
        <end position="48"/>
    </location>
</feature>
<dbReference type="PROSITE" id="PS51257">
    <property type="entry name" value="PROKAR_LIPOPROTEIN"/>
    <property type="match status" value="1"/>
</dbReference>
<name>A0A7X0PD54_9BURK</name>
<keyword evidence="5" id="KW-0813">Transport</keyword>
<gene>
    <name evidence="5" type="ORF">HNP48_002096</name>
</gene>
<sequence length="390" mass="41233">MTDLQKRSMLKMAALSAVAAAALAGCGKKEEPAPAPAAAPAPAPVASAPAPKPEPLKIAFAYVGPVGDGGWSFAHDNGRKAIEKEFGDKVVTSFVESVPESADAERVLRDLAGQGNKLIFGTTFGYMESIQKIAPDFKDVKFEHATGYKSGDNVRTYDSRTYEGAYMAGVIAGAMTKSNTLGVVGSVPIPEVIRNINSFTLGAQSVNPKIKTKVVWVNEWFSPPKETEAATSLINGGADVLFQNTDSPAVLKTAQEKGKRAFGWDSDMTAYGPKAHLASAIINWGPYYIKATKDALDGSWSAGQSWWGVKEGAIDIVSIAEDVPADTKAKVEAVKKGLADGSFQIWKGPIVGQDGKEVVAKDTVADDKFLSGVNFYVKGVEGKIPGGDKK</sequence>
<evidence type="ECO:0000256" key="3">
    <source>
        <dbReference type="SAM" id="SignalP"/>
    </source>
</evidence>
<dbReference type="EMBL" id="JACHLK010000003">
    <property type="protein sequence ID" value="MBB6559429.1"/>
    <property type="molecule type" value="Genomic_DNA"/>
</dbReference>
<dbReference type="CDD" id="cd19963">
    <property type="entry name" value="PBP1_BMP-like"/>
    <property type="match status" value="1"/>
</dbReference>